<dbReference type="GO" id="GO:0016192">
    <property type="term" value="P:vesicle-mediated transport"/>
    <property type="evidence" value="ECO:0007669"/>
    <property type="project" value="InterPro"/>
</dbReference>
<evidence type="ECO:0000256" key="8">
    <source>
        <dbReference type="PROSITE-ProRule" id="PRU00290"/>
    </source>
</evidence>
<dbReference type="Proteomes" id="UP000002729">
    <property type="component" value="Unassembled WGS sequence"/>
</dbReference>
<feature type="domain" description="V-SNARE coiled-coil homology" evidence="11">
    <location>
        <begin position="124"/>
        <end position="184"/>
    </location>
</feature>
<sequence>MTILYALVARGNTVLAEYTFTSGNFPTITRVLLGKIPEQDGKMSYVYDQYVFHYVVENKMTFLCMADESFKRRVPFAFLDDVKNRFFATYGDKGQAAIAFAYNEDFGRTIQKQLEFYNGPQADQFATVHKKLDDVKNVMVQNIEMVLERGEKLELLVDKSEQLQLDSFRFQKSSKKLRQAMFWKKVKIYMLIACVVLVLLYIFLAVLCGPTFEKCGNKDKK</sequence>
<evidence type="ECO:0000259" key="10">
    <source>
        <dbReference type="PROSITE" id="PS50859"/>
    </source>
</evidence>
<dbReference type="PRINTS" id="PR00219">
    <property type="entry name" value="SYNAPTOBREVN"/>
</dbReference>
<feature type="domain" description="Longin" evidence="10">
    <location>
        <begin position="7"/>
        <end position="110"/>
    </location>
</feature>
<dbReference type="AlphaFoldDB" id="F0XY91"/>
<dbReference type="Pfam" id="PF00957">
    <property type="entry name" value="Synaptobrevin"/>
    <property type="match status" value="1"/>
</dbReference>
<dbReference type="SMART" id="SM01270">
    <property type="entry name" value="Longin"/>
    <property type="match status" value="1"/>
</dbReference>
<evidence type="ECO:0000256" key="4">
    <source>
        <dbReference type="ARBA" id="ARBA00022927"/>
    </source>
</evidence>
<evidence type="ECO:0000256" key="2">
    <source>
        <dbReference type="ARBA" id="ARBA00022448"/>
    </source>
</evidence>
<dbReference type="PANTHER" id="PTHR21136">
    <property type="entry name" value="SNARE PROTEINS"/>
    <property type="match status" value="1"/>
</dbReference>
<dbReference type="GO" id="GO:0016020">
    <property type="term" value="C:membrane"/>
    <property type="evidence" value="ECO:0007669"/>
    <property type="project" value="InterPro"/>
</dbReference>
<keyword evidence="2" id="KW-0813">Transport</keyword>
<evidence type="ECO:0000256" key="3">
    <source>
        <dbReference type="ARBA" id="ARBA00022692"/>
    </source>
</evidence>
<dbReference type="FunCoup" id="F0XY91">
    <property type="interactions" value="199"/>
</dbReference>
<dbReference type="SUPFAM" id="SSF64356">
    <property type="entry name" value="SNARE-like"/>
    <property type="match status" value="1"/>
</dbReference>
<evidence type="ECO:0000313" key="12">
    <source>
        <dbReference type="EMBL" id="EGB12075.1"/>
    </source>
</evidence>
<gene>
    <name evidence="12" type="ORF">AURANDRAFT_36201</name>
</gene>
<dbReference type="CDD" id="cd14824">
    <property type="entry name" value="Longin"/>
    <property type="match status" value="1"/>
</dbReference>
<keyword evidence="4" id="KW-0653">Protein transport</keyword>
<dbReference type="PROSITE" id="PS50859">
    <property type="entry name" value="LONGIN"/>
    <property type="match status" value="1"/>
</dbReference>
<dbReference type="SUPFAM" id="SSF58038">
    <property type="entry name" value="SNARE fusion complex"/>
    <property type="match status" value="1"/>
</dbReference>
<dbReference type="InterPro" id="IPR011012">
    <property type="entry name" value="Longin-like_dom_sf"/>
</dbReference>
<dbReference type="EMBL" id="GL833121">
    <property type="protein sequence ID" value="EGB12075.1"/>
    <property type="molecule type" value="Genomic_DNA"/>
</dbReference>
<dbReference type="PROSITE" id="PS50892">
    <property type="entry name" value="V_SNARE"/>
    <property type="match status" value="1"/>
</dbReference>
<dbReference type="RefSeq" id="XP_009033169.1">
    <property type="nucleotide sequence ID" value="XM_009034921.1"/>
</dbReference>
<accession>F0XY91</accession>
<keyword evidence="6 9" id="KW-0472">Membrane</keyword>
<dbReference type="Gene3D" id="1.20.5.110">
    <property type="match status" value="1"/>
</dbReference>
<evidence type="ECO:0000256" key="5">
    <source>
        <dbReference type="ARBA" id="ARBA00022989"/>
    </source>
</evidence>
<dbReference type="InParanoid" id="F0XY91"/>
<evidence type="ECO:0000256" key="7">
    <source>
        <dbReference type="ARBA" id="ARBA00046280"/>
    </source>
</evidence>
<evidence type="ECO:0000256" key="6">
    <source>
        <dbReference type="ARBA" id="ARBA00023136"/>
    </source>
</evidence>
<keyword evidence="3 9" id="KW-0812">Transmembrane</keyword>
<dbReference type="eggNOG" id="KOG0859">
    <property type="taxonomic scope" value="Eukaryota"/>
</dbReference>
<evidence type="ECO:0000259" key="11">
    <source>
        <dbReference type="PROSITE" id="PS50892"/>
    </source>
</evidence>
<dbReference type="FunFam" id="3.30.450.50:FF:000015">
    <property type="entry name" value="Synaptobrevin 2 isoform 1"/>
    <property type="match status" value="1"/>
</dbReference>
<comment type="similarity">
    <text evidence="1">Belongs to the synaptobrevin family.</text>
</comment>
<protein>
    <submittedName>
        <fullName evidence="12">Uncharacterized protein</fullName>
    </submittedName>
</protein>
<dbReference type="Gene3D" id="3.30.450.50">
    <property type="entry name" value="Longin domain"/>
    <property type="match status" value="1"/>
</dbReference>
<dbReference type="OMA" id="NTKLMIM"/>
<dbReference type="InterPro" id="IPR010908">
    <property type="entry name" value="Longin_dom"/>
</dbReference>
<dbReference type="InterPro" id="IPR001388">
    <property type="entry name" value="Synaptobrevin-like"/>
</dbReference>
<dbReference type="GeneID" id="20221694"/>
<dbReference type="GO" id="GO:0005737">
    <property type="term" value="C:cytoplasm"/>
    <property type="evidence" value="ECO:0007669"/>
    <property type="project" value="UniProtKB-ARBA"/>
</dbReference>
<evidence type="ECO:0000313" key="13">
    <source>
        <dbReference type="Proteomes" id="UP000002729"/>
    </source>
</evidence>
<feature type="transmembrane region" description="Helical" evidence="9">
    <location>
        <begin position="188"/>
        <end position="212"/>
    </location>
</feature>
<keyword evidence="13" id="KW-1185">Reference proteome</keyword>
<dbReference type="KEGG" id="aaf:AURANDRAFT_36201"/>
<dbReference type="InterPro" id="IPR051097">
    <property type="entry name" value="Synaptobrevin-like_transport"/>
</dbReference>
<name>F0XY91_AURAN</name>
<reference evidence="12 13" key="1">
    <citation type="journal article" date="2011" name="Proc. Natl. Acad. Sci. U.S.A.">
        <title>Niche of harmful alga Aureococcus anophagefferens revealed through ecogenomics.</title>
        <authorList>
            <person name="Gobler C.J."/>
            <person name="Berry D.L."/>
            <person name="Dyhrman S.T."/>
            <person name="Wilhelm S.W."/>
            <person name="Salamov A."/>
            <person name="Lobanov A.V."/>
            <person name="Zhang Y."/>
            <person name="Collier J.L."/>
            <person name="Wurch L.L."/>
            <person name="Kustka A.B."/>
            <person name="Dill B.D."/>
            <person name="Shah M."/>
            <person name="VerBerkmoes N.C."/>
            <person name="Kuo A."/>
            <person name="Terry A."/>
            <person name="Pangilinan J."/>
            <person name="Lindquist E.A."/>
            <person name="Lucas S."/>
            <person name="Paulsen I.T."/>
            <person name="Hattenrath-Lehmann T.K."/>
            <person name="Talmage S.C."/>
            <person name="Walker E.A."/>
            <person name="Koch F."/>
            <person name="Burson A.M."/>
            <person name="Marcoval M.A."/>
            <person name="Tang Y.Z."/>
            <person name="Lecleir G.R."/>
            <person name="Coyne K.J."/>
            <person name="Berg G.M."/>
            <person name="Bertrand E.M."/>
            <person name="Saito M.A."/>
            <person name="Gladyshev V.N."/>
            <person name="Grigoriev I.V."/>
        </authorList>
    </citation>
    <scope>NUCLEOTIDE SEQUENCE [LARGE SCALE GENOMIC DNA]</scope>
    <source>
        <strain evidence="13">CCMP 1984</strain>
    </source>
</reference>
<dbReference type="OrthoDB" id="248747at2759"/>
<keyword evidence="8" id="KW-0175">Coiled coil</keyword>
<comment type="subcellular location">
    <subcellularLocation>
        <location evidence="7">Endomembrane system</location>
        <topology evidence="7">Single-pass type IV membrane protein</topology>
    </subcellularLocation>
</comment>
<proteinExistence type="inferred from homology"/>
<dbReference type="GO" id="GO:0012505">
    <property type="term" value="C:endomembrane system"/>
    <property type="evidence" value="ECO:0007669"/>
    <property type="project" value="UniProtKB-SubCell"/>
</dbReference>
<organism evidence="13">
    <name type="scientific">Aureococcus anophagefferens</name>
    <name type="common">Harmful bloom alga</name>
    <dbReference type="NCBI Taxonomy" id="44056"/>
    <lineage>
        <taxon>Eukaryota</taxon>
        <taxon>Sar</taxon>
        <taxon>Stramenopiles</taxon>
        <taxon>Ochrophyta</taxon>
        <taxon>Pelagophyceae</taxon>
        <taxon>Pelagomonadales</taxon>
        <taxon>Pelagomonadaceae</taxon>
        <taxon>Aureococcus</taxon>
    </lineage>
</organism>
<dbReference type="GO" id="GO:0015031">
    <property type="term" value="P:protein transport"/>
    <property type="evidence" value="ECO:0007669"/>
    <property type="project" value="UniProtKB-KW"/>
</dbReference>
<evidence type="ECO:0000256" key="1">
    <source>
        <dbReference type="ARBA" id="ARBA00008025"/>
    </source>
</evidence>
<dbReference type="Pfam" id="PF13774">
    <property type="entry name" value="Longin"/>
    <property type="match status" value="1"/>
</dbReference>
<dbReference type="PANTHER" id="PTHR21136:SF168">
    <property type="entry name" value="VESICLE-ASSOCIATED MEMBRANE PROTEIN 9"/>
    <property type="match status" value="1"/>
</dbReference>
<keyword evidence="5 9" id="KW-1133">Transmembrane helix</keyword>
<evidence type="ECO:0000256" key="9">
    <source>
        <dbReference type="SAM" id="Phobius"/>
    </source>
</evidence>
<dbReference type="FunFam" id="1.20.5.110:FF:000004">
    <property type="entry name" value="Vesicle-associated membrane protein 7"/>
    <property type="match status" value="1"/>
</dbReference>
<dbReference type="InterPro" id="IPR042855">
    <property type="entry name" value="V_SNARE_CC"/>
</dbReference>